<comment type="similarity">
    <text evidence="2">Belongs to the major facilitator superfamily. Sodium/anion cotransporter family.</text>
</comment>
<evidence type="ECO:0000256" key="4">
    <source>
        <dbReference type="ARBA" id="ARBA00022692"/>
    </source>
</evidence>
<dbReference type="CDD" id="cd17318">
    <property type="entry name" value="MFS_SLC17"/>
    <property type="match status" value="1"/>
</dbReference>
<feature type="transmembrane region" description="Helical" evidence="12">
    <location>
        <begin position="358"/>
        <end position="386"/>
    </location>
</feature>
<dbReference type="GO" id="GO:0006814">
    <property type="term" value="P:sodium ion transport"/>
    <property type="evidence" value="ECO:0007669"/>
    <property type="project" value="UniProtKB-KW"/>
</dbReference>
<dbReference type="InterPro" id="IPR036259">
    <property type="entry name" value="MFS_trans_sf"/>
</dbReference>
<feature type="transmembrane region" description="Helical" evidence="12">
    <location>
        <begin position="209"/>
        <end position="230"/>
    </location>
</feature>
<accession>A0A1B6EJ94</accession>
<dbReference type="InterPro" id="IPR050382">
    <property type="entry name" value="MFS_Na/Anion_cotransporter"/>
</dbReference>
<evidence type="ECO:0000256" key="9">
    <source>
        <dbReference type="ARBA" id="ARBA00023201"/>
    </source>
</evidence>
<evidence type="ECO:0000256" key="8">
    <source>
        <dbReference type="ARBA" id="ARBA00023136"/>
    </source>
</evidence>
<keyword evidence="9" id="KW-0739">Sodium transport</keyword>
<dbReference type="GO" id="GO:0016020">
    <property type="term" value="C:membrane"/>
    <property type="evidence" value="ECO:0007669"/>
    <property type="project" value="UniProtKB-SubCell"/>
</dbReference>
<keyword evidence="5" id="KW-0769">Symport</keyword>
<dbReference type="GO" id="GO:0006820">
    <property type="term" value="P:monoatomic anion transport"/>
    <property type="evidence" value="ECO:0007669"/>
    <property type="project" value="TreeGrafter"/>
</dbReference>
<evidence type="ECO:0000259" key="13">
    <source>
        <dbReference type="PROSITE" id="PS50850"/>
    </source>
</evidence>
<feature type="domain" description="Major facilitator superfamily (MFS) profile" evidence="13">
    <location>
        <begin position="43"/>
        <end position="468"/>
    </location>
</feature>
<evidence type="ECO:0000256" key="7">
    <source>
        <dbReference type="ARBA" id="ARBA00023053"/>
    </source>
</evidence>
<dbReference type="PROSITE" id="PS50850">
    <property type="entry name" value="MFS"/>
    <property type="match status" value="1"/>
</dbReference>
<keyword evidence="4 12" id="KW-0812">Transmembrane</keyword>
<keyword evidence="9" id="KW-0406">Ion transport</keyword>
<proteinExistence type="inferred from homology"/>
<feature type="non-terminal residue" evidence="14">
    <location>
        <position position="1"/>
    </location>
</feature>
<evidence type="ECO:0000313" key="14">
    <source>
        <dbReference type="EMBL" id="JAS37962.1"/>
    </source>
</evidence>
<dbReference type="PANTHER" id="PTHR11662">
    <property type="entry name" value="SOLUTE CARRIER FAMILY 17"/>
    <property type="match status" value="1"/>
</dbReference>
<dbReference type="EMBL" id="GECZ01031807">
    <property type="protein sequence ID" value="JAS37962.1"/>
    <property type="molecule type" value="Transcribed_RNA"/>
</dbReference>
<feature type="transmembrane region" description="Helical" evidence="12">
    <location>
        <begin position="317"/>
        <end position="337"/>
    </location>
</feature>
<evidence type="ECO:0000256" key="1">
    <source>
        <dbReference type="ARBA" id="ARBA00004141"/>
    </source>
</evidence>
<dbReference type="Gene3D" id="1.20.1250.20">
    <property type="entry name" value="MFS general substrate transporter like domains"/>
    <property type="match status" value="2"/>
</dbReference>
<comment type="function">
    <text evidence="10">May be an inorganic phosphate cotransporter.</text>
</comment>
<dbReference type="InterPro" id="IPR020846">
    <property type="entry name" value="MFS_dom"/>
</dbReference>
<evidence type="ECO:0000256" key="3">
    <source>
        <dbReference type="ARBA" id="ARBA00022448"/>
    </source>
</evidence>
<evidence type="ECO:0000256" key="10">
    <source>
        <dbReference type="ARBA" id="ARBA00054632"/>
    </source>
</evidence>
<dbReference type="InterPro" id="IPR011701">
    <property type="entry name" value="MFS"/>
</dbReference>
<protein>
    <recommendedName>
        <fullName evidence="11">Putative inorganic phosphate cotransporter</fullName>
    </recommendedName>
</protein>
<feature type="transmembrane region" description="Helical" evidence="12">
    <location>
        <begin position="444"/>
        <end position="463"/>
    </location>
</feature>
<feature type="transmembrane region" description="Helical" evidence="12">
    <location>
        <begin position="406"/>
        <end position="432"/>
    </location>
</feature>
<keyword evidence="7" id="KW-0915">Sodium</keyword>
<feature type="transmembrane region" description="Helical" evidence="12">
    <location>
        <begin position="180"/>
        <end position="203"/>
    </location>
</feature>
<evidence type="ECO:0000256" key="5">
    <source>
        <dbReference type="ARBA" id="ARBA00022847"/>
    </source>
</evidence>
<organism evidence="14">
    <name type="scientific">Cuerna arida</name>
    <dbReference type="NCBI Taxonomy" id="1464854"/>
    <lineage>
        <taxon>Eukaryota</taxon>
        <taxon>Metazoa</taxon>
        <taxon>Ecdysozoa</taxon>
        <taxon>Arthropoda</taxon>
        <taxon>Hexapoda</taxon>
        <taxon>Insecta</taxon>
        <taxon>Pterygota</taxon>
        <taxon>Neoptera</taxon>
        <taxon>Paraneoptera</taxon>
        <taxon>Hemiptera</taxon>
        <taxon>Auchenorrhyncha</taxon>
        <taxon>Membracoidea</taxon>
        <taxon>Cicadellidae</taxon>
        <taxon>Cicadellinae</taxon>
        <taxon>Proconiini</taxon>
        <taxon>Cuerna</taxon>
    </lineage>
</organism>
<feature type="transmembrane region" description="Helical" evidence="12">
    <location>
        <begin position="118"/>
        <end position="137"/>
    </location>
</feature>
<evidence type="ECO:0000256" key="6">
    <source>
        <dbReference type="ARBA" id="ARBA00022989"/>
    </source>
</evidence>
<dbReference type="PANTHER" id="PTHR11662:SF280">
    <property type="entry name" value="FI21844P1-RELATED"/>
    <property type="match status" value="1"/>
</dbReference>
<feature type="transmembrane region" description="Helical" evidence="12">
    <location>
        <begin position="89"/>
        <end position="106"/>
    </location>
</feature>
<evidence type="ECO:0000256" key="12">
    <source>
        <dbReference type="SAM" id="Phobius"/>
    </source>
</evidence>
<dbReference type="FunFam" id="1.20.1250.20:FF:000003">
    <property type="entry name" value="Solute carrier family 17 member 3"/>
    <property type="match status" value="1"/>
</dbReference>
<dbReference type="AlphaFoldDB" id="A0A1B6EJ94"/>
<comment type="subcellular location">
    <subcellularLocation>
        <location evidence="1">Membrane</location>
        <topology evidence="1">Multi-pass membrane protein</topology>
    </subcellularLocation>
</comment>
<feature type="transmembrane region" description="Helical" evidence="12">
    <location>
        <begin position="45"/>
        <end position="69"/>
    </location>
</feature>
<keyword evidence="8 12" id="KW-0472">Membrane</keyword>
<keyword evidence="6 12" id="KW-1133">Transmembrane helix</keyword>
<dbReference type="SUPFAM" id="SSF103473">
    <property type="entry name" value="MFS general substrate transporter"/>
    <property type="match status" value="1"/>
</dbReference>
<name>A0A1B6EJ94_9HEMI</name>
<dbReference type="FunFam" id="1.20.1250.20:FF:000144">
    <property type="entry name" value="Picot, isoform B"/>
    <property type="match status" value="1"/>
</dbReference>
<evidence type="ECO:0000256" key="11">
    <source>
        <dbReference type="ARBA" id="ARBA00068450"/>
    </source>
</evidence>
<dbReference type="Pfam" id="PF07690">
    <property type="entry name" value="MFS_1"/>
    <property type="match status" value="1"/>
</dbReference>
<gene>
    <name evidence="14" type="ORF">g.24561</name>
</gene>
<dbReference type="GO" id="GO:0015293">
    <property type="term" value="F:symporter activity"/>
    <property type="evidence" value="ECO:0007669"/>
    <property type="project" value="UniProtKB-KW"/>
</dbReference>
<sequence>FYLTHRFLRNTLLKMSFFSNVWLKCSKLFCSHYWQTRFGSRHCQAFMTFLCMVFAYSMRVNLSVGIVAMTDSKGSNPDFMILPWSTSRQGIILSSFFWGYLFTQIPAGHMARKFGPKYLLFGAMLVCSVFTLLSPLIAENCSWIYFCLTRVVQGLAQGFFFPCVNTHMAKWAPTSERSRIFSFVFGGTQFGTVVTLFVAGYLAAGPWGWPSIFYTTGLCGVLWAVAWLFVGANSPDSHPSISDSEREYIKSALVSSSAQSSTMPTPWRNIVTSGPLWALLIVHLGQNWGFWMLLTMLPNYFSHVLGFNIKSNGLISSIPYMVMWGLTILFSWIADYINERRLLPLNVSRKMWNTIAHWGGAAALLALSLISTSVSGAVILLTISVALNAGVYTGFLTNHLDLSPNFAGLLMGITNGLSNVTSILGPMITGFIVSDQTSRDQWMVAFYISAAIFFAGNLVFIIFGSTDIQPWNDPLREDSKNEKEKKSSNNI</sequence>
<reference evidence="14" key="1">
    <citation type="submission" date="2015-11" db="EMBL/GenBank/DDBJ databases">
        <title>De novo transcriptome assembly of four potential Pierce s Disease insect vectors from Arizona vineyards.</title>
        <authorList>
            <person name="Tassone E.E."/>
        </authorList>
    </citation>
    <scope>NUCLEOTIDE SEQUENCE</scope>
</reference>
<keyword evidence="3" id="KW-0813">Transport</keyword>
<evidence type="ECO:0000256" key="2">
    <source>
        <dbReference type="ARBA" id="ARBA00008586"/>
    </source>
</evidence>